<reference evidence="2" key="3">
    <citation type="submission" date="2025-09" db="UniProtKB">
        <authorList>
            <consortium name="Ensembl"/>
        </authorList>
    </citation>
    <scope>IDENTIFICATION</scope>
</reference>
<name>H2YD60_CIOSA</name>
<dbReference type="InParanoid" id="H2YD60"/>
<evidence type="ECO:0000256" key="1">
    <source>
        <dbReference type="SAM" id="Coils"/>
    </source>
</evidence>
<proteinExistence type="predicted"/>
<dbReference type="InterPro" id="IPR036056">
    <property type="entry name" value="Fibrinogen-like_C"/>
</dbReference>
<evidence type="ECO:0000313" key="3">
    <source>
        <dbReference type="Proteomes" id="UP000007875"/>
    </source>
</evidence>
<feature type="coiled-coil region" evidence="1">
    <location>
        <begin position="5"/>
        <end position="111"/>
    </location>
</feature>
<dbReference type="HOGENOM" id="CLU_1122247_0_0_1"/>
<keyword evidence="1" id="KW-0175">Coiled coil</keyword>
<keyword evidence="3" id="KW-1185">Reference proteome</keyword>
<dbReference type="Gene3D" id="2.60.120.1000">
    <property type="match status" value="1"/>
</dbReference>
<evidence type="ECO:0008006" key="4">
    <source>
        <dbReference type="Google" id="ProtNLM"/>
    </source>
</evidence>
<reference evidence="2" key="2">
    <citation type="submission" date="2025-08" db="UniProtKB">
        <authorList>
            <consortium name="Ensembl"/>
        </authorList>
    </citation>
    <scope>IDENTIFICATION</scope>
</reference>
<dbReference type="eggNOG" id="KOG3516">
    <property type="taxonomic scope" value="Eukaryota"/>
</dbReference>
<accession>H2YD60</accession>
<dbReference type="SUPFAM" id="SSF56496">
    <property type="entry name" value="Fibrinogen C-terminal domain-like"/>
    <property type="match status" value="1"/>
</dbReference>
<dbReference type="AlphaFoldDB" id="H2YD60"/>
<organism evidence="2 3">
    <name type="scientific">Ciona savignyi</name>
    <name type="common">Pacific transparent sea squirt</name>
    <dbReference type="NCBI Taxonomy" id="51511"/>
    <lineage>
        <taxon>Eukaryota</taxon>
        <taxon>Metazoa</taxon>
        <taxon>Chordata</taxon>
        <taxon>Tunicata</taxon>
        <taxon>Ascidiacea</taxon>
        <taxon>Phlebobranchia</taxon>
        <taxon>Cionidae</taxon>
        <taxon>Ciona</taxon>
    </lineage>
</organism>
<dbReference type="STRING" id="51511.ENSCSAVP00000003258"/>
<reference evidence="3" key="1">
    <citation type="submission" date="2003-08" db="EMBL/GenBank/DDBJ databases">
        <authorList>
            <person name="Birren B."/>
            <person name="Nusbaum C."/>
            <person name="Abebe A."/>
            <person name="Abouelleil A."/>
            <person name="Adekoya E."/>
            <person name="Ait-zahra M."/>
            <person name="Allen N."/>
            <person name="Allen T."/>
            <person name="An P."/>
            <person name="Anderson M."/>
            <person name="Anderson S."/>
            <person name="Arachchi H."/>
            <person name="Armbruster J."/>
            <person name="Bachantsang P."/>
            <person name="Baldwin J."/>
            <person name="Barry A."/>
            <person name="Bayul T."/>
            <person name="Blitshsteyn B."/>
            <person name="Bloom T."/>
            <person name="Blye J."/>
            <person name="Boguslavskiy L."/>
            <person name="Borowsky M."/>
            <person name="Boukhgalter B."/>
            <person name="Brunache A."/>
            <person name="Butler J."/>
            <person name="Calixte N."/>
            <person name="Calvo S."/>
            <person name="Camarata J."/>
            <person name="Campo K."/>
            <person name="Chang J."/>
            <person name="Cheshatsang Y."/>
            <person name="Citroen M."/>
            <person name="Collymore A."/>
            <person name="Considine T."/>
            <person name="Cook A."/>
            <person name="Cooke P."/>
            <person name="Corum B."/>
            <person name="Cuomo C."/>
            <person name="David R."/>
            <person name="Dawoe T."/>
            <person name="Degray S."/>
            <person name="Dodge S."/>
            <person name="Dooley K."/>
            <person name="Dorje P."/>
            <person name="Dorjee K."/>
            <person name="Dorris L."/>
            <person name="Duffey N."/>
            <person name="Dupes A."/>
            <person name="Elkins T."/>
            <person name="Engels R."/>
            <person name="Erickson J."/>
            <person name="Farina A."/>
            <person name="Faro S."/>
            <person name="Ferreira P."/>
            <person name="Fischer H."/>
            <person name="Fitzgerald M."/>
            <person name="Foley K."/>
            <person name="Gage D."/>
            <person name="Galagan J."/>
            <person name="Gearin G."/>
            <person name="Gnerre S."/>
            <person name="Gnirke A."/>
            <person name="Goyette A."/>
            <person name="Graham J."/>
            <person name="Grandbois E."/>
            <person name="Gyaltsen K."/>
            <person name="Hafez N."/>
            <person name="Hagopian D."/>
            <person name="Hagos B."/>
            <person name="Hall J."/>
            <person name="Hatcher B."/>
            <person name="Heller A."/>
            <person name="Higgins H."/>
            <person name="Honan T."/>
            <person name="Horn A."/>
            <person name="Houde N."/>
            <person name="Hughes L."/>
            <person name="Hulme W."/>
            <person name="Husby E."/>
            <person name="Iliev I."/>
            <person name="Jaffe D."/>
            <person name="Jones C."/>
            <person name="Kamal M."/>
            <person name="Kamat A."/>
            <person name="Kamvysselis M."/>
            <person name="Karlsson E."/>
            <person name="Kells C."/>
            <person name="Kieu A."/>
            <person name="Kisner P."/>
            <person name="Kodira C."/>
            <person name="Kulbokas E."/>
            <person name="Labutti K."/>
            <person name="Lama D."/>
            <person name="Landers T."/>
            <person name="Leger J."/>
            <person name="Levine S."/>
            <person name="Lewis D."/>
            <person name="Lewis T."/>
            <person name="Lindblad-toh K."/>
            <person name="Liu X."/>
            <person name="Lokyitsang T."/>
            <person name="Lokyitsang Y."/>
            <person name="Lucien O."/>
            <person name="Lui A."/>
            <person name="Ma L.J."/>
            <person name="Mabbitt R."/>
            <person name="Macdonald J."/>
            <person name="Maclean C."/>
            <person name="Major J."/>
            <person name="Manning J."/>
            <person name="Marabella R."/>
            <person name="Maru K."/>
            <person name="Matthews C."/>
            <person name="Mauceli E."/>
            <person name="Mccarthy M."/>
            <person name="Mcdonough S."/>
            <person name="Mcghee T."/>
            <person name="Meldrim J."/>
            <person name="Meneus L."/>
            <person name="Mesirov J."/>
            <person name="Mihalev A."/>
            <person name="Mihova T."/>
            <person name="Mikkelsen T."/>
            <person name="Mlenga V."/>
            <person name="Moru K."/>
            <person name="Mozes J."/>
            <person name="Mulrain L."/>
            <person name="Munson G."/>
            <person name="Naylor J."/>
            <person name="Newes C."/>
            <person name="Nguyen C."/>
            <person name="Nguyen N."/>
            <person name="Nguyen T."/>
            <person name="Nicol R."/>
            <person name="Nielsen C."/>
            <person name="Nizzari M."/>
            <person name="Norbu C."/>
            <person name="Norbu N."/>
            <person name="O'donnell P."/>
            <person name="Okoawo O."/>
            <person name="O'leary S."/>
            <person name="Omotosho B."/>
            <person name="O'neill K."/>
            <person name="Osman S."/>
            <person name="Parker S."/>
            <person name="Perrin D."/>
            <person name="Phunkhang P."/>
            <person name="Piqani B."/>
            <person name="Purcell S."/>
            <person name="Rachupka T."/>
            <person name="Ramasamy U."/>
            <person name="Rameau R."/>
            <person name="Ray V."/>
            <person name="Raymond C."/>
            <person name="Retta R."/>
            <person name="Richardson S."/>
            <person name="Rise C."/>
            <person name="Rodriguez J."/>
            <person name="Rogers J."/>
            <person name="Rogov P."/>
            <person name="Rutman M."/>
            <person name="Schupbach R."/>
            <person name="Seaman C."/>
            <person name="Settipalli S."/>
            <person name="Sharpe T."/>
            <person name="Sheridan J."/>
            <person name="Sherpa N."/>
            <person name="Shi J."/>
            <person name="Smirnov S."/>
            <person name="Smith C."/>
            <person name="Sougnez C."/>
            <person name="Spencer B."/>
            <person name="Stalker J."/>
            <person name="Stange-thomann N."/>
            <person name="Stavropoulos S."/>
            <person name="Stetson K."/>
            <person name="Stone C."/>
            <person name="Stone S."/>
            <person name="Stubbs M."/>
            <person name="Talamas J."/>
            <person name="Tchuinga P."/>
            <person name="Tenzing P."/>
            <person name="Tesfaye S."/>
            <person name="Theodore J."/>
            <person name="Thoulutsang Y."/>
            <person name="Topham K."/>
            <person name="Towey S."/>
            <person name="Tsamla T."/>
            <person name="Tsomo N."/>
            <person name="Vallee D."/>
            <person name="Vassiliev H."/>
            <person name="Venkataraman V."/>
            <person name="Vinson J."/>
            <person name="Vo A."/>
            <person name="Wade C."/>
            <person name="Wang S."/>
            <person name="Wangchuk T."/>
            <person name="Wangdi T."/>
            <person name="Whittaker C."/>
            <person name="Wilkinson J."/>
            <person name="Wu Y."/>
            <person name="Wyman D."/>
            <person name="Yadav S."/>
            <person name="Yang S."/>
            <person name="Yang X."/>
            <person name="Yeager S."/>
            <person name="Yee E."/>
            <person name="Young G."/>
            <person name="Zainoun J."/>
            <person name="Zembeck L."/>
            <person name="Zimmer A."/>
            <person name="Zody M."/>
            <person name="Lander E."/>
        </authorList>
    </citation>
    <scope>NUCLEOTIDE SEQUENCE [LARGE SCALE GENOMIC DNA]</scope>
</reference>
<dbReference type="Proteomes" id="UP000007875">
    <property type="component" value="Unassembled WGS sequence"/>
</dbReference>
<sequence length="248" mass="28445">MRTRQDNTEEQIRSLRQENERNRNLQTIQNQLALARQQKATLEQQKTELQNRNNILETERIGLVRIQDQFHPLQSNHTQLRRDFAAIQQQLRHLQGQHEILTANYTKLERTKNCSDVNKHLPSCAVIRQWGYTESGHAMIDPDGQGGVKPFMVYCDMHSDPSTGITVVENELQPNMTIQGCNGQGCLSVDVTYKGATMEQIEALMSISIACEQKIRYDCQDSKLLKEGTAWWESRTGQRMNYWGGAAP</sequence>
<dbReference type="Ensembl" id="ENSCSAVT00000003308.1">
    <property type="protein sequence ID" value="ENSCSAVP00000003258.1"/>
    <property type="gene ID" value="ENSCSAVG00000001940.1"/>
</dbReference>
<evidence type="ECO:0000313" key="2">
    <source>
        <dbReference type="Ensembl" id="ENSCSAVP00000003258.1"/>
    </source>
</evidence>
<protein>
    <recommendedName>
        <fullName evidence="4">Fibrinogen C-terminal domain-containing protein</fullName>
    </recommendedName>
</protein>